<dbReference type="Proteomes" id="UP000236286">
    <property type="component" value="Unassembled WGS sequence"/>
</dbReference>
<name>A0A2J7TJ99_METSI</name>
<keyword evidence="1" id="KW-0378">Hydrolase</keyword>
<gene>
    <name evidence="1" type="ORF">CR492_05865</name>
</gene>
<dbReference type="Gene3D" id="3.90.79.10">
    <property type="entry name" value="Nucleoside Triphosphate Pyrophosphohydrolase"/>
    <property type="match status" value="1"/>
</dbReference>
<dbReference type="AlphaFoldDB" id="A0A2J7TJ99"/>
<dbReference type="InterPro" id="IPR015797">
    <property type="entry name" value="NUDIX_hydrolase-like_dom_sf"/>
</dbReference>
<organism evidence="1 2">
    <name type="scientific">Methylocella silvestris</name>
    <dbReference type="NCBI Taxonomy" id="199596"/>
    <lineage>
        <taxon>Bacteria</taxon>
        <taxon>Pseudomonadati</taxon>
        <taxon>Pseudomonadota</taxon>
        <taxon>Alphaproteobacteria</taxon>
        <taxon>Hyphomicrobiales</taxon>
        <taxon>Beijerinckiaceae</taxon>
        <taxon>Methylocella</taxon>
    </lineage>
</organism>
<dbReference type="SUPFAM" id="SSF55811">
    <property type="entry name" value="Nudix"/>
    <property type="match status" value="1"/>
</dbReference>
<sequence>MSAYEPPRIEEVDELIFKIEDRGWAFASDQAAAIDRHWQKLREANSHLFNGRVFLNFERVLERRNDRRVLSGVAAAVDFKAFLAWRDFGFPDVKTRNCFAMAALVSADGAFMLGRMSDSTANAGKIYFPAGTPDLSDVVGDQLDLEGSVARELLEETGIAADEVAFDAGWRVVFEGPRIACMKITRSPLAASEIEARFRAFARTQEKPEFSALHPVYSKEDLVEGRMPDFTLRYLRSELSKA</sequence>
<accession>A0A2J7TJ99</accession>
<evidence type="ECO:0000313" key="1">
    <source>
        <dbReference type="EMBL" id="PNG26844.1"/>
    </source>
</evidence>
<evidence type="ECO:0000313" key="2">
    <source>
        <dbReference type="Proteomes" id="UP000236286"/>
    </source>
</evidence>
<dbReference type="RefSeq" id="WP_102842811.1">
    <property type="nucleotide sequence ID" value="NZ_PDZR01000004.1"/>
</dbReference>
<reference evidence="1 2" key="1">
    <citation type="submission" date="2017-10" db="EMBL/GenBank/DDBJ databases">
        <title>Genome announcement of Methylocella silvestris TVC from permafrost.</title>
        <authorList>
            <person name="Wang J."/>
            <person name="Geng K."/>
            <person name="Ul-Haque F."/>
            <person name="Crombie A.T."/>
            <person name="Street L.E."/>
            <person name="Wookey P.A."/>
            <person name="Murrell J.C."/>
            <person name="Pratscher J."/>
        </authorList>
    </citation>
    <scope>NUCLEOTIDE SEQUENCE [LARGE SCALE GENOMIC DNA]</scope>
    <source>
        <strain evidence="1 2">TVC</strain>
    </source>
</reference>
<dbReference type="EMBL" id="PDZR01000004">
    <property type="protein sequence ID" value="PNG26844.1"/>
    <property type="molecule type" value="Genomic_DNA"/>
</dbReference>
<comment type="caution">
    <text evidence="1">The sequence shown here is derived from an EMBL/GenBank/DDBJ whole genome shotgun (WGS) entry which is preliminary data.</text>
</comment>
<dbReference type="GO" id="GO:0016787">
    <property type="term" value="F:hydrolase activity"/>
    <property type="evidence" value="ECO:0007669"/>
    <property type="project" value="UniProtKB-KW"/>
</dbReference>
<proteinExistence type="predicted"/>
<protein>
    <submittedName>
        <fullName evidence="1">NUDIX hydrolase</fullName>
    </submittedName>
</protein>
<dbReference type="OrthoDB" id="9806849at2"/>